<dbReference type="Gene3D" id="3.40.630.30">
    <property type="match status" value="1"/>
</dbReference>
<accession>A0ABM8BIA4</accession>
<evidence type="ECO:0000313" key="2">
    <source>
        <dbReference type="Proteomes" id="UP001321741"/>
    </source>
</evidence>
<protein>
    <submittedName>
        <fullName evidence="1">Uncharacterized protein</fullName>
    </submittedName>
</protein>
<reference evidence="1 2" key="1">
    <citation type="journal article" date="2023" name="Microbiol. Spectr.">
        <title>Symbiosis of Carpenter Bees with Uncharacterized Lactic Acid Bacteria Showing NAD Auxotrophy.</title>
        <authorList>
            <person name="Kawasaki S."/>
            <person name="Ozawa K."/>
            <person name="Mori T."/>
            <person name="Yamamoto A."/>
            <person name="Ito M."/>
            <person name="Ohkuma M."/>
            <person name="Sakamoto M."/>
            <person name="Matsutani M."/>
        </authorList>
    </citation>
    <scope>NUCLEOTIDE SEQUENCE [LARGE SCALE GENOMIC DNA]</scope>
    <source>
        <strain evidence="1 2">Kim32-2</strain>
    </source>
</reference>
<dbReference type="Proteomes" id="UP001321741">
    <property type="component" value="Chromosome"/>
</dbReference>
<organism evidence="1 2">
    <name type="scientific">Lactobacillus xylocopicola</name>
    <dbReference type="NCBI Taxonomy" id="2976676"/>
    <lineage>
        <taxon>Bacteria</taxon>
        <taxon>Bacillati</taxon>
        <taxon>Bacillota</taxon>
        <taxon>Bacilli</taxon>
        <taxon>Lactobacillales</taxon>
        <taxon>Lactobacillaceae</taxon>
        <taxon>Lactobacillus</taxon>
    </lineage>
</organism>
<dbReference type="EMBL" id="AP026803">
    <property type="protein sequence ID" value="BDR60844.1"/>
    <property type="molecule type" value="Genomic_DNA"/>
</dbReference>
<gene>
    <name evidence="1" type="ORF">KIM322_11050</name>
</gene>
<sequence>MMFNLDDPHQFCEVYDDEVLICRWTMDRLERQDGPVWIMNHFFINPSANHKQVLSEQLNVVQTIAQQSHLLVWPLDPLVIDYFKEHPQFDKIWYHKPAGQFD</sequence>
<dbReference type="RefSeq" id="WP_317637087.1">
    <property type="nucleotide sequence ID" value="NZ_AP026803.1"/>
</dbReference>
<keyword evidence="2" id="KW-1185">Reference proteome</keyword>
<proteinExistence type="predicted"/>
<evidence type="ECO:0000313" key="1">
    <source>
        <dbReference type="EMBL" id="BDR60844.1"/>
    </source>
</evidence>
<name>A0ABM8BIA4_9LACO</name>